<organism evidence="1 2">
    <name type="scientific">Caenorhabditis tropicalis</name>
    <dbReference type="NCBI Taxonomy" id="1561998"/>
    <lineage>
        <taxon>Eukaryota</taxon>
        <taxon>Metazoa</taxon>
        <taxon>Ecdysozoa</taxon>
        <taxon>Nematoda</taxon>
        <taxon>Chromadorea</taxon>
        <taxon>Rhabditida</taxon>
        <taxon>Rhabditina</taxon>
        <taxon>Rhabditomorpha</taxon>
        <taxon>Rhabditoidea</taxon>
        <taxon>Rhabditidae</taxon>
        <taxon>Peloderinae</taxon>
        <taxon>Caenorhabditis</taxon>
    </lineage>
</organism>
<evidence type="ECO:0000313" key="1">
    <source>
        <dbReference type="Proteomes" id="UP000095282"/>
    </source>
</evidence>
<accession>A0A1I7UUS9</accession>
<reference evidence="2" key="1">
    <citation type="submission" date="2016-11" db="UniProtKB">
        <authorList>
            <consortium name="WormBaseParasite"/>
        </authorList>
    </citation>
    <scope>IDENTIFICATION</scope>
</reference>
<dbReference type="Proteomes" id="UP000095282">
    <property type="component" value="Unplaced"/>
</dbReference>
<evidence type="ECO:0000313" key="2">
    <source>
        <dbReference type="WBParaSite" id="Csp11.Scaffold630.g19561.t1"/>
    </source>
</evidence>
<dbReference type="eggNOG" id="ENOG502TG2I">
    <property type="taxonomic scope" value="Eukaryota"/>
</dbReference>
<sequence length="182" mass="21219">MQRLPIQLNDLSLATLPEVTIPSDYLNIPHIIQCPQLLLFCEPGLNNEQFLRLQATHMAFNSENITDVGINEFLMRWARGNGIRGFQEAHLWHKGYANSTMFEGLVFSEWDEEFKMQEWLFVADFESVWGNTIRYQVQSIIDPYESLTFVIKPGCIAIYHTGRRVDTRDGDSFTRYKFNSMN</sequence>
<name>A0A1I7UUS9_9PELO</name>
<keyword evidence="1" id="KW-1185">Reference proteome</keyword>
<proteinExistence type="predicted"/>
<protein>
    <submittedName>
        <fullName evidence="2">FBA_2 domain-containing protein</fullName>
    </submittedName>
</protein>
<dbReference type="WBParaSite" id="Csp11.Scaffold630.g19561.t1">
    <property type="protein sequence ID" value="Csp11.Scaffold630.g19561.t1"/>
    <property type="gene ID" value="Csp11.Scaffold630.g19561"/>
</dbReference>
<dbReference type="AlphaFoldDB" id="A0A1I7UUS9"/>